<dbReference type="Proteomes" id="UP001596037">
    <property type="component" value="Unassembled WGS sequence"/>
</dbReference>
<evidence type="ECO:0000259" key="1">
    <source>
        <dbReference type="Pfam" id="PF13622"/>
    </source>
</evidence>
<organism evidence="3 4">
    <name type="scientific">Caenimonas terrae</name>
    <dbReference type="NCBI Taxonomy" id="696074"/>
    <lineage>
        <taxon>Bacteria</taxon>
        <taxon>Pseudomonadati</taxon>
        <taxon>Pseudomonadota</taxon>
        <taxon>Betaproteobacteria</taxon>
        <taxon>Burkholderiales</taxon>
        <taxon>Comamonadaceae</taxon>
        <taxon>Caenimonas</taxon>
    </lineage>
</organism>
<dbReference type="RefSeq" id="WP_376852785.1">
    <property type="nucleotide sequence ID" value="NZ_JBHSMF010000015.1"/>
</dbReference>
<proteinExistence type="predicted"/>
<dbReference type="EMBL" id="JBHSMF010000015">
    <property type="protein sequence ID" value="MFC5500539.1"/>
    <property type="molecule type" value="Genomic_DNA"/>
</dbReference>
<protein>
    <submittedName>
        <fullName evidence="3">Acyl-CoA thioesterase</fullName>
    </submittedName>
</protein>
<evidence type="ECO:0000313" key="4">
    <source>
        <dbReference type="Proteomes" id="UP001596037"/>
    </source>
</evidence>
<dbReference type="InterPro" id="IPR042171">
    <property type="entry name" value="Acyl-CoA_hotdog"/>
</dbReference>
<gene>
    <name evidence="3" type="ORF">ACFPOE_23555</name>
</gene>
<dbReference type="InterPro" id="IPR052389">
    <property type="entry name" value="Sec_Metab_Biosynth-Assoc"/>
</dbReference>
<dbReference type="InterPro" id="IPR049449">
    <property type="entry name" value="TesB_ACOT8-like_N"/>
</dbReference>
<dbReference type="InterPro" id="IPR029069">
    <property type="entry name" value="HotDog_dom_sf"/>
</dbReference>
<dbReference type="InterPro" id="IPR049450">
    <property type="entry name" value="ACOT8-like_C"/>
</dbReference>
<sequence length="270" mass="29647">MTTASPFDQAIALQPQADGSFLGHTSAAYGNMVGPFGGVTAAQALNAVLQHPQRLGDPIALTVNFAAALADGPFTVLARPARTNRSTQHWVIEVQQQGEAVLTGTAFFGLRRETWSADEHAMPPVPAPSAVSLAQNPPRVEWVRRYEMRFVEGAIPTEWDGKDQGISRTRLWLRDAPPRPLDFASLTALADVFFPRVWRRRPVLVPIGTVSMTVYYHADQAQLAATGSGYLLGQTQAQAFRNGFFDQTAQLWNEAGELLVTTHQVVYYKE</sequence>
<evidence type="ECO:0000313" key="3">
    <source>
        <dbReference type="EMBL" id="MFC5500539.1"/>
    </source>
</evidence>
<dbReference type="Pfam" id="PF20789">
    <property type="entry name" value="4HBT_3C"/>
    <property type="match status" value="1"/>
</dbReference>
<feature type="domain" description="Acyl-CoA thioesterase-like C-terminal" evidence="2">
    <location>
        <begin position="133"/>
        <end position="267"/>
    </location>
</feature>
<evidence type="ECO:0000259" key="2">
    <source>
        <dbReference type="Pfam" id="PF20789"/>
    </source>
</evidence>
<keyword evidence="4" id="KW-1185">Reference proteome</keyword>
<feature type="domain" description="Acyl-CoA thioesterase-like N-terminal HotDog" evidence="1">
    <location>
        <begin position="32"/>
        <end position="109"/>
    </location>
</feature>
<dbReference type="PANTHER" id="PTHR38110:SF1">
    <property type="entry name" value="THIOESTERASE DOMAIN-CONTAINING PROTEIN"/>
    <property type="match status" value="1"/>
</dbReference>
<comment type="caution">
    <text evidence="3">The sequence shown here is derived from an EMBL/GenBank/DDBJ whole genome shotgun (WGS) entry which is preliminary data.</text>
</comment>
<name>A0ABW0NLD6_9BURK</name>
<dbReference type="SUPFAM" id="SSF54637">
    <property type="entry name" value="Thioesterase/thiol ester dehydrase-isomerase"/>
    <property type="match status" value="2"/>
</dbReference>
<dbReference type="Gene3D" id="2.40.160.210">
    <property type="entry name" value="Acyl-CoA thioesterase, double hotdog domain"/>
    <property type="match status" value="1"/>
</dbReference>
<reference evidence="4" key="1">
    <citation type="journal article" date="2019" name="Int. J. Syst. Evol. Microbiol.">
        <title>The Global Catalogue of Microorganisms (GCM) 10K type strain sequencing project: providing services to taxonomists for standard genome sequencing and annotation.</title>
        <authorList>
            <consortium name="The Broad Institute Genomics Platform"/>
            <consortium name="The Broad Institute Genome Sequencing Center for Infectious Disease"/>
            <person name="Wu L."/>
            <person name="Ma J."/>
        </authorList>
    </citation>
    <scope>NUCLEOTIDE SEQUENCE [LARGE SCALE GENOMIC DNA]</scope>
    <source>
        <strain evidence="4">CCUG 57401</strain>
    </source>
</reference>
<accession>A0ABW0NLD6</accession>
<dbReference type="Pfam" id="PF13622">
    <property type="entry name" value="4HBT_3"/>
    <property type="match status" value="1"/>
</dbReference>
<dbReference type="PANTHER" id="PTHR38110">
    <property type="entry name" value="CHROMOSOME 23, WHOLE GENOME SHOTGUN SEQUENCE"/>
    <property type="match status" value="1"/>
</dbReference>